<dbReference type="PROSITE" id="PS50928">
    <property type="entry name" value="ABC_TM1"/>
    <property type="match status" value="1"/>
</dbReference>
<accession>A0ABP8DPD1</accession>
<dbReference type="PANTHER" id="PTHR30151">
    <property type="entry name" value="ALKANE SULFONATE ABC TRANSPORTER-RELATED, MEMBRANE SUBUNIT"/>
    <property type="match status" value="1"/>
</dbReference>
<comment type="caution">
    <text evidence="9">The sequence shown here is derived from an EMBL/GenBank/DDBJ whole genome shotgun (WGS) entry which is preliminary data.</text>
</comment>
<dbReference type="Pfam" id="PF00528">
    <property type="entry name" value="BPD_transp_1"/>
    <property type="match status" value="1"/>
</dbReference>
<dbReference type="RefSeq" id="WP_345137580.1">
    <property type="nucleotide sequence ID" value="NZ_BAABAT010000041.1"/>
</dbReference>
<feature type="transmembrane region" description="Helical" evidence="7">
    <location>
        <begin position="118"/>
        <end position="141"/>
    </location>
</feature>
<dbReference type="EMBL" id="BAABAT010000041">
    <property type="protein sequence ID" value="GAA4260678.1"/>
    <property type="molecule type" value="Genomic_DNA"/>
</dbReference>
<evidence type="ECO:0000256" key="1">
    <source>
        <dbReference type="ARBA" id="ARBA00004651"/>
    </source>
</evidence>
<feature type="transmembrane region" description="Helical" evidence="7">
    <location>
        <begin position="29"/>
        <end position="51"/>
    </location>
</feature>
<dbReference type="InterPro" id="IPR035906">
    <property type="entry name" value="MetI-like_sf"/>
</dbReference>
<evidence type="ECO:0000256" key="7">
    <source>
        <dbReference type="RuleBase" id="RU363032"/>
    </source>
</evidence>
<evidence type="ECO:0000256" key="2">
    <source>
        <dbReference type="ARBA" id="ARBA00022448"/>
    </source>
</evidence>
<gene>
    <name evidence="9" type="ORF">GCM10022255_090270</name>
</gene>
<name>A0ABP8DPD1_9ACTN</name>
<dbReference type="InterPro" id="IPR000515">
    <property type="entry name" value="MetI-like"/>
</dbReference>
<dbReference type="Gene3D" id="1.10.3720.10">
    <property type="entry name" value="MetI-like"/>
    <property type="match status" value="1"/>
</dbReference>
<feature type="domain" description="ABC transmembrane type-1" evidence="8">
    <location>
        <begin position="83"/>
        <end position="269"/>
    </location>
</feature>
<evidence type="ECO:0000313" key="9">
    <source>
        <dbReference type="EMBL" id="GAA4260678.1"/>
    </source>
</evidence>
<evidence type="ECO:0000256" key="5">
    <source>
        <dbReference type="ARBA" id="ARBA00022989"/>
    </source>
</evidence>
<comment type="similarity">
    <text evidence="7">Belongs to the binding-protein-dependent transport system permease family.</text>
</comment>
<proteinExistence type="inferred from homology"/>
<evidence type="ECO:0000259" key="8">
    <source>
        <dbReference type="PROSITE" id="PS50928"/>
    </source>
</evidence>
<feature type="transmembrane region" description="Helical" evidence="7">
    <location>
        <begin position="82"/>
        <end position="106"/>
    </location>
</feature>
<protein>
    <submittedName>
        <fullName evidence="9">ABC transporter permease</fullName>
    </submittedName>
</protein>
<dbReference type="PANTHER" id="PTHR30151:SF41">
    <property type="entry name" value="ABC TRANSPORTER PERMEASE PROTEIN"/>
    <property type="match status" value="1"/>
</dbReference>
<keyword evidence="10" id="KW-1185">Reference proteome</keyword>
<evidence type="ECO:0000313" key="10">
    <source>
        <dbReference type="Proteomes" id="UP001500620"/>
    </source>
</evidence>
<evidence type="ECO:0000256" key="6">
    <source>
        <dbReference type="ARBA" id="ARBA00023136"/>
    </source>
</evidence>
<keyword evidence="6 7" id="KW-0472">Membrane</keyword>
<keyword evidence="3" id="KW-1003">Cell membrane</keyword>
<keyword evidence="5 7" id="KW-1133">Transmembrane helix</keyword>
<sequence length="282" mass="30799">MSTVAEAQQVAPAAVAPPRRRRPVRPWRVLPPVGVFALVIGGWYAISYLVLDDARRFLLPPPHEIIDVGFLDPRNLQQLMRALWLTTEVALLGLAIAIVVGVAAAVLMSQAKWLEVSVYPWVVILQTIPILALVPLIAQWTGFGFSSRLLVCVLIALFPIIANTLFGLQSADAGLRDLFRLHGAGRLTLLVKLMFPASLPAMFAGFRISAGLSVIGALVGDLFFKQGEPGLGILIDVYRARLQSEQMYAAVFLASLLGIAVFLFFGWLGRRVVGKWYQASRG</sequence>
<dbReference type="CDD" id="cd06261">
    <property type="entry name" value="TM_PBP2"/>
    <property type="match status" value="1"/>
</dbReference>
<comment type="subcellular location">
    <subcellularLocation>
        <location evidence="1 7">Cell membrane</location>
        <topology evidence="1 7">Multi-pass membrane protein</topology>
    </subcellularLocation>
</comment>
<evidence type="ECO:0000256" key="4">
    <source>
        <dbReference type="ARBA" id="ARBA00022692"/>
    </source>
</evidence>
<evidence type="ECO:0000256" key="3">
    <source>
        <dbReference type="ARBA" id="ARBA00022475"/>
    </source>
</evidence>
<keyword evidence="4 7" id="KW-0812">Transmembrane</keyword>
<keyword evidence="2 7" id="KW-0813">Transport</keyword>
<feature type="transmembrane region" description="Helical" evidence="7">
    <location>
        <begin position="247"/>
        <end position="268"/>
    </location>
</feature>
<dbReference type="SUPFAM" id="SSF161098">
    <property type="entry name" value="MetI-like"/>
    <property type="match status" value="1"/>
</dbReference>
<reference evidence="10" key="1">
    <citation type="journal article" date="2019" name="Int. J. Syst. Evol. Microbiol.">
        <title>The Global Catalogue of Microorganisms (GCM) 10K type strain sequencing project: providing services to taxonomists for standard genome sequencing and annotation.</title>
        <authorList>
            <consortium name="The Broad Institute Genomics Platform"/>
            <consortium name="The Broad Institute Genome Sequencing Center for Infectious Disease"/>
            <person name="Wu L."/>
            <person name="Ma J."/>
        </authorList>
    </citation>
    <scope>NUCLEOTIDE SEQUENCE [LARGE SCALE GENOMIC DNA]</scope>
    <source>
        <strain evidence="10">JCM 17441</strain>
    </source>
</reference>
<dbReference type="Proteomes" id="UP001500620">
    <property type="component" value="Unassembled WGS sequence"/>
</dbReference>
<organism evidence="9 10">
    <name type="scientific">Dactylosporangium darangshiense</name>
    <dbReference type="NCBI Taxonomy" id="579108"/>
    <lineage>
        <taxon>Bacteria</taxon>
        <taxon>Bacillati</taxon>
        <taxon>Actinomycetota</taxon>
        <taxon>Actinomycetes</taxon>
        <taxon>Micromonosporales</taxon>
        <taxon>Micromonosporaceae</taxon>
        <taxon>Dactylosporangium</taxon>
    </lineage>
</organism>
<feature type="transmembrane region" description="Helical" evidence="7">
    <location>
        <begin position="189"/>
        <end position="219"/>
    </location>
</feature>
<feature type="transmembrane region" description="Helical" evidence="7">
    <location>
        <begin position="147"/>
        <end position="168"/>
    </location>
</feature>